<evidence type="ECO:0000256" key="3">
    <source>
        <dbReference type="ARBA" id="ARBA00013120"/>
    </source>
</evidence>
<dbReference type="GO" id="GO:0051287">
    <property type="term" value="F:NAD binding"/>
    <property type="evidence" value="ECO:0007669"/>
    <property type="project" value="InterPro"/>
</dbReference>
<dbReference type="PIRSF" id="PIRSF000148">
    <property type="entry name" value="ASA_dh"/>
    <property type="match status" value="1"/>
</dbReference>
<dbReference type="Proteomes" id="UP000002881">
    <property type="component" value="Chromosome"/>
</dbReference>
<dbReference type="PANTHER" id="PTHR46278:SF2">
    <property type="entry name" value="ASPARTATE-SEMIALDEHYDE DEHYDROGENASE"/>
    <property type="match status" value="1"/>
</dbReference>
<dbReference type="RefSeq" id="WP_014730803.1">
    <property type="nucleotide sequence ID" value="NC_017934.1"/>
</dbReference>
<keyword evidence="6" id="KW-0521">NADP</keyword>
<keyword evidence="10" id="KW-0486">Methionine biosynthesis</keyword>
<dbReference type="GO" id="GO:0009089">
    <property type="term" value="P:lysine biosynthetic process via diaminopimelate"/>
    <property type="evidence" value="ECO:0007669"/>
    <property type="project" value="UniProtKB-UniRule"/>
</dbReference>
<dbReference type="GO" id="GO:0009088">
    <property type="term" value="P:threonine biosynthetic process"/>
    <property type="evidence" value="ECO:0007669"/>
    <property type="project" value="UniProtKB-UniRule"/>
</dbReference>
<dbReference type="Pfam" id="PF02774">
    <property type="entry name" value="Semialdhyde_dhC"/>
    <property type="match status" value="1"/>
</dbReference>
<dbReference type="GO" id="GO:0004073">
    <property type="term" value="F:aspartate-semialdehyde dehydrogenase activity"/>
    <property type="evidence" value="ECO:0007669"/>
    <property type="project" value="UniProtKB-UniRule"/>
</dbReference>
<evidence type="ECO:0000256" key="12">
    <source>
        <dbReference type="NCBIfam" id="TIGR01296"/>
    </source>
</evidence>
<dbReference type="GO" id="GO:0009086">
    <property type="term" value="P:methionine biosynthetic process"/>
    <property type="evidence" value="ECO:0007669"/>
    <property type="project" value="UniProtKB-UniRule"/>
</dbReference>
<feature type="active site" description="Proton acceptor" evidence="13">
    <location>
        <position position="235"/>
    </location>
</feature>
<gene>
    <name evidence="15" type="ORF">Theba_1101</name>
</gene>
<dbReference type="NCBIfam" id="TIGR01296">
    <property type="entry name" value="asd_B"/>
    <property type="match status" value="1"/>
</dbReference>
<dbReference type="STRING" id="660470.Theba_1101"/>
<dbReference type="GeneID" id="87106931"/>
<evidence type="ECO:0000256" key="8">
    <source>
        <dbReference type="ARBA" id="ARBA00023002"/>
    </source>
</evidence>
<dbReference type="AlphaFoldDB" id="I2F4F3"/>
<keyword evidence="16" id="KW-1185">Reference proteome</keyword>
<dbReference type="EMBL" id="CP003532">
    <property type="protein sequence ID" value="AFK06806.1"/>
    <property type="molecule type" value="Genomic_DNA"/>
</dbReference>
<proteinExistence type="inferred from homology"/>
<comment type="similarity">
    <text evidence="1">Belongs to the aspartate-semialdehyde dehydrogenase family.</text>
</comment>
<keyword evidence="7" id="KW-0220">Diaminopimelate biosynthesis</keyword>
<feature type="domain" description="Semialdehyde dehydrogenase NAD-binding" evidence="14">
    <location>
        <begin position="2"/>
        <end position="118"/>
    </location>
</feature>
<keyword evidence="5" id="KW-0791">Threonine biosynthesis</keyword>
<dbReference type="HOGENOM" id="CLU_049966_0_1_0"/>
<dbReference type="eggNOG" id="COG0136">
    <property type="taxonomic scope" value="Bacteria"/>
</dbReference>
<dbReference type="NCBIfam" id="NF011456">
    <property type="entry name" value="PRK14874.1"/>
    <property type="match status" value="1"/>
</dbReference>
<comment type="subunit">
    <text evidence="2">Homodimer.</text>
</comment>
<dbReference type="SUPFAM" id="SSF51735">
    <property type="entry name" value="NAD(P)-binding Rossmann-fold domains"/>
    <property type="match status" value="1"/>
</dbReference>
<accession>I2F4F3</accession>
<feature type="active site" description="Acyl-thioester intermediate" evidence="13">
    <location>
        <position position="127"/>
    </location>
</feature>
<dbReference type="SUPFAM" id="SSF55347">
    <property type="entry name" value="Glyceraldehyde-3-phosphate dehydrogenase-like, C-terminal domain"/>
    <property type="match status" value="1"/>
</dbReference>
<keyword evidence="4" id="KW-0028">Amino-acid biosynthesis</keyword>
<dbReference type="EC" id="1.2.1.11" evidence="3 12"/>
<evidence type="ECO:0000256" key="4">
    <source>
        <dbReference type="ARBA" id="ARBA00022605"/>
    </source>
</evidence>
<sequence>MRIAIVGATGEVGRMMLKKLEEENIPAEVIDLYASSRSVGKKFTLKDKTLEVVELREDSFDRGYDYVLFSAGASISRHYSPIAAEKGALVIDNSSAFRSDAEVPLVVPEINGFLVKGYKGIIANPNCSTIQMVLSLSGIYRRYGVKTIVVSTYQAVSGAGNKGVAELEKQEAGEIVSTVFIRQIHRNVVPVIGDLLETGFSTEEMKMVNETRKIFGDDSISVWPTTVRVPVAHGHSESIFVETIEPFTLDGLKSVIENSENVVYSEDHLTPLEVAGSDLVYVSRLRTFDSSRFLFWNIADNIRVGAATNAVRIMKAHMGGA</sequence>
<evidence type="ECO:0000256" key="1">
    <source>
        <dbReference type="ARBA" id="ARBA00010584"/>
    </source>
</evidence>
<evidence type="ECO:0000256" key="6">
    <source>
        <dbReference type="ARBA" id="ARBA00022857"/>
    </source>
</evidence>
<dbReference type="InterPro" id="IPR012280">
    <property type="entry name" value="Semialdhyde_DH_dimer_dom"/>
</dbReference>
<dbReference type="GO" id="GO:0050661">
    <property type="term" value="F:NADP binding"/>
    <property type="evidence" value="ECO:0007669"/>
    <property type="project" value="InterPro"/>
</dbReference>
<dbReference type="GO" id="GO:0009097">
    <property type="term" value="P:isoleucine biosynthetic process"/>
    <property type="evidence" value="ECO:0007669"/>
    <property type="project" value="UniProtKB-UniRule"/>
</dbReference>
<evidence type="ECO:0000313" key="16">
    <source>
        <dbReference type="Proteomes" id="UP000002881"/>
    </source>
</evidence>
<organism evidence="15 16">
    <name type="scientific">Mesotoga prima MesG1.Ag.4.2</name>
    <dbReference type="NCBI Taxonomy" id="660470"/>
    <lineage>
        <taxon>Bacteria</taxon>
        <taxon>Thermotogati</taxon>
        <taxon>Thermotogota</taxon>
        <taxon>Thermotogae</taxon>
        <taxon>Kosmotogales</taxon>
        <taxon>Kosmotogaceae</taxon>
        <taxon>Mesotoga</taxon>
    </lineage>
</organism>
<keyword evidence="8" id="KW-0560">Oxidoreductase</keyword>
<evidence type="ECO:0000259" key="14">
    <source>
        <dbReference type="SMART" id="SM00859"/>
    </source>
</evidence>
<protein>
    <recommendedName>
        <fullName evidence="3 12">Aspartate-semialdehyde dehydrogenase</fullName>
        <ecNumber evidence="3 12">1.2.1.11</ecNumber>
    </recommendedName>
</protein>
<dbReference type="GO" id="GO:0019877">
    <property type="term" value="P:diaminopimelate biosynthetic process"/>
    <property type="evidence" value="ECO:0007669"/>
    <property type="project" value="UniProtKB-KW"/>
</dbReference>
<dbReference type="InterPro" id="IPR005986">
    <property type="entry name" value="Asp_semialdehyde_DH_beta"/>
</dbReference>
<name>I2F4F3_9BACT</name>
<evidence type="ECO:0000256" key="9">
    <source>
        <dbReference type="ARBA" id="ARBA00023154"/>
    </source>
</evidence>
<dbReference type="InterPro" id="IPR036291">
    <property type="entry name" value="NAD(P)-bd_dom_sf"/>
</dbReference>
<evidence type="ECO:0000256" key="7">
    <source>
        <dbReference type="ARBA" id="ARBA00022915"/>
    </source>
</evidence>
<dbReference type="CDD" id="cd18131">
    <property type="entry name" value="ASADH_C_bac_euk_like"/>
    <property type="match status" value="1"/>
</dbReference>
<dbReference type="SMART" id="SM00859">
    <property type="entry name" value="Semialdhyde_dh"/>
    <property type="match status" value="1"/>
</dbReference>
<reference evidence="15 16" key="1">
    <citation type="journal article" date="2012" name="Genome Biol. Evol.">
        <title>Genome Sequence of the Mesophilic Thermotogales Bacterium Mesotoga prima MesG1.Ag.4.2 Reveals the Largest Thermotogales Genome To Date.</title>
        <authorList>
            <person name="Zhaxybayeva O."/>
            <person name="Swithers K.S."/>
            <person name="Foght J."/>
            <person name="Green A.G."/>
            <person name="Bruce D."/>
            <person name="Detter C."/>
            <person name="Han S."/>
            <person name="Teshima H."/>
            <person name="Han J."/>
            <person name="Woyke T."/>
            <person name="Pitluck S."/>
            <person name="Nolan M."/>
            <person name="Ivanova N."/>
            <person name="Pati A."/>
            <person name="Land M.L."/>
            <person name="Dlutek M."/>
            <person name="Doolittle W.F."/>
            <person name="Noll K.M."/>
            <person name="Nesbo C.L."/>
        </authorList>
    </citation>
    <scope>NUCLEOTIDE SEQUENCE [LARGE SCALE GENOMIC DNA]</scope>
    <source>
        <strain evidence="16">mesG1.Ag.4.2</strain>
    </source>
</reference>
<dbReference type="PANTHER" id="PTHR46278">
    <property type="entry name" value="DEHYDROGENASE, PUTATIVE-RELATED"/>
    <property type="match status" value="1"/>
</dbReference>
<evidence type="ECO:0000313" key="15">
    <source>
        <dbReference type="EMBL" id="AFK06806.1"/>
    </source>
</evidence>
<comment type="catalytic activity">
    <reaction evidence="11">
        <text>L-aspartate 4-semialdehyde + phosphate + NADP(+) = 4-phospho-L-aspartate + NADPH + H(+)</text>
        <dbReference type="Rhea" id="RHEA:24284"/>
        <dbReference type="ChEBI" id="CHEBI:15378"/>
        <dbReference type="ChEBI" id="CHEBI:43474"/>
        <dbReference type="ChEBI" id="CHEBI:57535"/>
        <dbReference type="ChEBI" id="CHEBI:57783"/>
        <dbReference type="ChEBI" id="CHEBI:58349"/>
        <dbReference type="ChEBI" id="CHEBI:537519"/>
        <dbReference type="EC" id="1.2.1.11"/>
    </reaction>
</comment>
<dbReference type="Gene3D" id="3.30.360.10">
    <property type="entry name" value="Dihydrodipicolinate Reductase, domain 2"/>
    <property type="match status" value="1"/>
</dbReference>
<dbReference type="CDD" id="cd02316">
    <property type="entry name" value="VcASADH2_like_N"/>
    <property type="match status" value="1"/>
</dbReference>
<dbReference type="KEGG" id="mpg:Theba_1101"/>
<evidence type="ECO:0000256" key="10">
    <source>
        <dbReference type="ARBA" id="ARBA00023167"/>
    </source>
</evidence>
<evidence type="ECO:0000256" key="13">
    <source>
        <dbReference type="PIRSR" id="PIRSR000148-1"/>
    </source>
</evidence>
<dbReference type="InterPro" id="IPR000534">
    <property type="entry name" value="Semialdehyde_DH_NAD-bd"/>
</dbReference>
<evidence type="ECO:0000256" key="2">
    <source>
        <dbReference type="ARBA" id="ARBA00011738"/>
    </source>
</evidence>
<evidence type="ECO:0000256" key="11">
    <source>
        <dbReference type="ARBA" id="ARBA00047891"/>
    </source>
</evidence>
<dbReference type="Pfam" id="PF01118">
    <property type="entry name" value="Semialdhyde_dh"/>
    <property type="match status" value="1"/>
</dbReference>
<keyword evidence="9" id="KW-0457">Lysine biosynthesis</keyword>
<dbReference type="Gene3D" id="3.40.50.720">
    <property type="entry name" value="NAD(P)-binding Rossmann-like Domain"/>
    <property type="match status" value="1"/>
</dbReference>
<dbReference type="GO" id="GO:0046983">
    <property type="term" value="F:protein dimerization activity"/>
    <property type="evidence" value="ECO:0007669"/>
    <property type="project" value="InterPro"/>
</dbReference>
<evidence type="ECO:0000256" key="5">
    <source>
        <dbReference type="ARBA" id="ARBA00022697"/>
    </source>
</evidence>